<protein>
    <submittedName>
        <fullName evidence="1">Uncharacterized protein</fullName>
    </submittedName>
</protein>
<dbReference type="AlphaFoldDB" id="A0A815TRG3"/>
<evidence type="ECO:0000313" key="1">
    <source>
        <dbReference type="EMBL" id="CAF1505666.1"/>
    </source>
</evidence>
<proteinExistence type="predicted"/>
<accession>A0A815TRG3</accession>
<reference evidence="1" key="1">
    <citation type="submission" date="2021-02" db="EMBL/GenBank/DDBJ databases">
        <authorList>
            <person name="Nowell W R."/>
        </authorList>
    </citation>
    <scope>NUCLEOTIDE SEQUENCE</scope>
</reference>
<name>A0A815TRG3_9BILA</name>
<dbReference type="OrthoDB" id="27389at2759"/>
<feature type="non-terminal residue" evidence="1">
    <location>
        <position position="1"/>
    </location>
</feature>
<dbReference type="EMBL" id="CAJNOQ010022777">
    <property type="protein sequence ID" value="CAF1505666.1"/>
    <property type="molecule type" value="Genomic_DNA"/>
</dbReference>
<gene>
    <name evidence="1" type="ORF">GPM918_LOCUS36883</name>
    <name evidence="2" type="ORF">SRO942_LOCUS37632</name>
</gene>
<keyword evidence="3" id="KW-1185">Reference proteome</keyword>
<organism evidence="1 3">
    <name type="scientific">Didymodactylos carnosus</name>
    <dbReference type="NCBI Taxonomy" id="1234261"/>
    <lineage>
        <taxon>Eukaryota</taxon>
        <taxon>Metazoa</taxon>
        <taxon>Spiralia</taxon>
        <taxon>Gnathifera</taxon>
        <taxon>Rotifera</taxon>
        <taxon>Eurotatoria</taxon>
        <taxon>Bdelloidea</taxon>
        <taxon>Philodinida</taxon>
        <taxon>Philodinidae</taxon>
        <taxon>Didymodactylos</taxon>
    </lineage>
</organism>
<sequence length="139" mass="16069">EFETKEMKDLWFQRLNSLLQSSIERCRIVVDYNYVDDQNGTLKSCLIRKIIGISPNETTRNVINIDVFHLKDLVIDNYVLLANCIGTTIGTIYSLTSNYIPLIDEQHSKNLKQQLNRNTATYDFTTTTLRPKTITVTSY</sequence>
<evidence type="ECO:0000313" key="3">
    <source>
        <dbReference type="Proteomes" id="UP000663829"/>
    </source>
</evidence>
<evidence type="ECO:0000313" key="2">
    <source>
        <dbReference type="EMBL" id="CAF4366865.1"/>
    </source>
</evidence>
<dbReference type="Proteomes" id="UP000681722">
    <property type="component" value="Unassembled WGS sequence"/>
</dbReference>
<dbReference type="Proteomes" id="UP000663829">
    <property type="component" value="Unassembled WGS sequence"/>
</dbReference>
<comment type="caution">
    <text evidence="1">The sequence shown here is derived from an EMBL/GenBank/DDBJ whole genome shotgun (WGS) entry which is preliminary data.</text>
</comment>
<dbReference type="EMBL" id="CAJOBC010088299">
    <property type="protein sequence ID" value="CAF4366865.1"/>
    <property type="molecule type" value="Genomic_DNA"/>
</dbReference>